<protein>
    <recommendedName>
        <fullName evidence="10">Cytoplasmic dynein 1 intermediate chain 2</fullName>
    </recommendedName>
</protein>
<evidence type="ECO:0000256" key="1">
    <source>
        <dbReference type="ARBA" id="ARBA00004245"/>
    </source>
</evidence>
<feature type="compositionally biased region" description="Basic and acidic residues" evidence="7">
    <location>
        <begin position="1"/>
        <end position="41"/>
    </location>
</feature>
<keyword evidence="5" id="KW-0677">Repeat</keyword>
<feature type="region of interest" description="Disordered" evidence="7">
    <location>
        <begin position="1"/>
        <end position="106"/>
    </location>
</feature>
<gene>
    <name evidence="8" type="ORF">BaRGS_00011222</name>
</gene>
<dbReference type="InterPro" id="IPR001680">
    <property type="entry name" value="WD40_rpt"/>
</dbReference>
<dbReference type="PANTHER" id="PTHR12442">
    <property type="entry name" value="DYNEIN INTERMEDIATE CHAIN"/>
    <property type="match status" value="1"/>
</dbReference>
<proteinExistence type="inferred from homology"/>
<dbReference type="InterPro" id="IPR025956">
    <property type="entry name" value="DYNC1I1/DYNC1I2"/>
</dbReference>
<dbReference type="SUPFAM" id="SSF50978">
    <property type="entry name" value="WD40 repeat-like"/>
    <property type="match status" value="1"/>
</dbReference>
<dbReference type="Pfam" id="PF11540">
    <property type="entry name" value="Dynein_IC2"/>
    <property type="match status" value="1"/>
</dbReference>
<evidence type="ECO:0000256" key="3">
    <source>
        <dbReference type="ARBA" id="ARBA00022490"/>
    </source>
</evidence>
<name>A0ABD0LDD3_9CAEN</name>
<dbReference type="AlphaFoldDB" id="A0ABD0LDD3"/>
<feature type="compositionally biased region" description="Polar residues" evidence="7">
    <location>
        <begin position="79"/>
        <end position="95"/>
    </location>
</feature>
<dbReference type="EMBL" id="JACVVK020000057">
    <property type="protein sequence ID" value="KAK7497582.1"/>
    <property type="molecule type" value="Genomic_DNA"/>
</dbReference>
<reference evidence="8 9" key="1">
    <citation type="journal article" date="2023" name="Sci. Data">
        <title>Genome assembly of the Korean intertidal mud-creeper Batillaria attramentaria.</title>
        <authorList>
            <person name="Patra A.K."/>
            <person name="Ho P.T."/>
            <person name="Jun S."/>
            <person name="Lee S.J."/>
            <person name="Kim Y."/>
            <person name="Won Y.J."/>
        </authorList>
    </citation>
    <scope>NUCLEOTIDE SEQUENCE [LARGE SCALE GENOMIC DNA]</scope>
    <source>
        <strain evidence="8">Wonlab-2016</strain>
    </source>
</reference>
<evidence type="ECO:0000256" key="5">
    <source>
        <dbReference type="ARBA" id="ARBA00022737"/>
    </source>
</evidence>
<feature type="compositionally biased region" description="Low complexity" evidence="7">
    <location>
        <begin position="60"/>
        <end position="78"/>
    </location>
</feature>
<dbReference type="SMART" id="SM00320">
    <property type="entry name" value="WD40"/>
    <property type="match status" value="5"/>
</dbReference>
<evidence type="ECO:0008006" key="10">
    <source>
        <dbReference type="Google" id="ProtNLM"/>
    </source>
</evidence>
<dbReference type="Proteomes" id="UP001519460">
    <property type="component" value="Unassembled WGS sequence"/>
</dbReference>
<evidence type="ECO:0000313" key="8">
    <source>
        <dbReference type="EMBL" id="KAK7497582.1"/>
    </source>
</evidence>
<keyword evidence="6" id="KW-0206">Cytoskeleton</keyword>
<dbReference type="Pfam" id="PF00400">
    <property type="entry name" value="WD40"/>
    <property type="match status" value="1"/>
</dbReference>
<sequence>MADRKAELERKKARLEQMRRERKEKELSKKGKEGDESKGGKSADTSSIDPDALLGELGISPASDTSSSVSPVRASPLSQSTQETETPAAVSQTTPRKVRLSVAKVNETSIPPRENVAYSKETQTIAAEPLDKDGSPRFSGYGFSGTRFASHELEWDDEFDFEDEAPPEMSEEEKKQILMSEEFMKFFGKTSRIIERALAEEVDIFVDYAGNDGKGKDDEAMAGERLKLNRDFYDDRWSKHRIITSLDWSSQHPELLLSSYSANEDATNEPDGVALIWNIKFKKDTPEFVFHCQSPVMSSCFAKFHPNLVLGGTYSGQIVLWDNRVNKRTPVQRTPLSASAHTHPVYCITVVGTQNAHNLISVSNDGKLCSWSLDMLSQPQDSMELQHKQSKSVAATCFSFLSGDANNFIVGSEECMVYSASRHGSKAGINEAYEGHQGPITAIDTHRVAGQIDFSPYFLTSSFDWTVKLWSIKEQKFICSFEDNSDYVSDVQWSPTNPALFASADIMGRLDLWHLNLETEVPTASTLVDTNVALNKIRWHQTGHHIGVGDDMGRIYIYDVGEPIANPKADEWSKFVRTLQEMKQQAAEREEDSTLLGSSAPLR</sequence>
<accession>A0ABD0LDD3</accession>
<comment type="subcellular location">
    <subcellularLocation>
        <location evidence="1">Cytoplasm</location>
        <location evidence="1">Cytoskeleton</location>
    </subcellularLocation>
</comment>
<dbReference type="PANTHER" id="PTHR12442:SF22">
    <property type="entry name" value="CYTOPLASMIC DYNEIN 1 INTERMEDIATE CHAIN-RELATED"/>
    <property type="match status" value="1"/>
</dbReference>
<evidence type="ECO:0000256" key="6">
    <source>
        <dbReference type="ARBA" id="ARBA00023212"/>
    </source>
</evidence>
<dbReference type="InterPro" id="IPR015943">
    <property type="entry name" value="WD40/YVTN_repeat-like_dom_sf"/>
</dbReference>
<dbReference type="InterPro" id="IPR050687">
    <property type="entry name" value="Dynein_IC"/>
</dbReference>
<comment type="caution">
    <text evidence="8">The sequence shown here is derived from an EMBL/GenBank/DDBJ whole genome shotgun (WGS) entry which is preliminary data.</text>
</comment>
<keyword evidence="9" id="KW-1185">Reference proteome</keyword>
<comment type="similarity">
    <text evidence="2">Belongs to the dynein intermediate chain family.</text>
</comment>
<feature type="region of interest" description="Disordered" evidence="7">
    <location>
        <begin position="583"/>
        <end position="603"/>
    </location>
</feature>
<dbReference type="InterPro" id="IPR036322">
    <property type="entry name" value="WD40_repeat_dom_sf"/>
</dbReference>
<dbReference type="FunFam" id="2.130.10.10:FF:000781">
    <property type="entry name" value="Cytoplasmic dynein intermediate chain"/>
    <property type="match status" value="1"/>
</dbReference>
<dbReference type="GO" id="GO:0005856">
    <property type="term" value="C:cytoskeleton"/>
    <property type="evidence" value="ECO:0007669"/>
    <property type="project" value="UniProtKB-SubCell"/>
</dbReference>
<organism evidence="8 9">
    <name type="scientific">Batillaria attramentaria</name>
    <dbReference type="NCBI Taxonomy" id="370345"/>
    <lineage>
        <taxon>Eukaryota</taxon>
        <taxon>Metazoa</taxon>
        <taxon>Spiralia</taxon>
        <taxon>Lophotrochozoa</taxon>
        <taxon>Mollusca</taxon>
        <taxon>Gastropoda</taxon>
        <taxon>Caenogastropoda</taxon>
        <taxon>Sorbeoconcha</taxon>
        <taxon>Cerithioidea</taxon>
        <taxon>Batillariidae</taxon>
        <taxon>Batillaria</taxon>
    </lineage>
</organism>
<dbReference type="Gene3D" id="2.130.10.10">
    <property type="entry name" value="YVTN repeat-like/Quinoprotein amine dehydrogenase"/>
    <property type="match status" value="2"/>
</dbReference>
<evidence type="ECO:0000256" key="2">
    <source>
        <dbReference type="ARBA" id="ARBA00011059"/>
    </source>
</evidence>
<evidence type="ECO:0000256" key="7">
    <source>
        <dbReference type="SAM" id="MobiDB-lite"/>
    </source>
</evidence>
<keyword evidence="4" id="KW-0853">WD repeat</keyword>
<evidence type="ECO:0000313" key="9">
    <source>
        <dbReference type="Proteomes" id="UP001519460"/>
    </source>
</evidence>
<keyword evidence="3" id="KW-0963">Cytoplasm</keyword>
<evidence type="ECO:0000256" key="4">
    <source>
        <dbReference type="ARBA" id="ARBA00022574"/>
    </source>
</evidence>